<keyword evidence="5 7" id="KW-1133">Transmembrane helix</keyword>
<keyword evidence="6 7" id="KW-0472">Membrane</keyword>
<protein>
    <submittedName>
        <fullName evidence="8">Chromate transporter</fullName>
    </submittedName>
</protein>
<keyword evidence="9" id="KW-1185">Reference proteome</keyword>
<evidence type="ECO:0000256" key="4">
    <source>
        <dbReference type="ARBA" id="ARBA00022692"/>
    </source>
</evidence>
<dbReference type="AlphaFoldDB" id="A0A1H9I3C7"/>
<feature type="transmembrane region" description="Helical" evidence="7">
    <location>
        <begin position="166"/>
        <end position="184"/>
    </location>
</feature>
<comment type="subcellular location">
    <subcellularLocation>
        <location evidence="1">Cell membrane</location>
        <topology evidence="1">Multi-pass membrane protein</topology>
    </subcellularLocation>
</comment>
<keyword evidence="3" id="KW-1003">Cell membrane</keyword>
<feature type="transmembrane region" description="Helical" evidence="7">
    <location>
        <begin position="77"/>
        <end position="100"/>
    </location>
</feature>
<gene>
    <name evidence="8" type="ORF">SAMN05421767_10448</name>
</gene>
<accession>A0A1H9I3C7</accession>
<feature type="transmembrane region" description="Helical" evidence="7">
    <location>
        <begin position="7"/>
        <end position="29"/>
    </location>
</feature>
<dbReference type="EMBL" id="FOGF01000004">
    <property type="protein sequence ID" value="SEQ69181.1"/>
    <property type="molecule type" value="Genomic_DNA"/>
</dbReference>
<name>A0A1H9I3C7_9LACT</name>
<dbReference type="PANTHER" id="PTHR43663:SF1">
    <property type="entry name" value="CHROMATE TRANSPORTER"/>
    <property type="match status" value="1"/>
</dbReference>
<evidence type="ECO:0000256" key="6">
    <source>
        <dbReference type="ARBA" id="ARBA00023136"/>
    </source>
</evidence>
<dbReference type="InterPro" id="IPR052518">
    <property type="entry name" value="CHR_Transporter"/>
</dbReference>
<evidence type="ECO:0000256" key="1">
    <source>
        <dbReference type="ARBA" id="ARBA00004651"/>
    </source>
</evidence>
<dbReference type="STRING" id="137733.SAMN05421767_10448"/>
<reference evidence="8 9" key="1">
    <citation type="submission" date="2016-10" db="EMBL/GenBank/DDBJ databases">
        <authorList>
            <person name="de Groot N.N."/>
        </authorList>
    </citation>
    <scope>NUCLEOTIDE SEQUENCE [LARGE SCALE GENOMIC DNA]</scope>
    <source>
        <strain evidence="8 9">DSM 15827</strain>
    </source>
</reference>
<evidence type="ECO:0000313" key="8">
    <source>
        <dbReference type="EMBL" id="SEQ69181.1"/>
    </source>
</evidence>
<organism evidence="8 9">
    <name type="scientific">Granulicatella balaenopterae</name>
    <dbReference type="NCBI Taxonomy" id="137733"/>
    <lineage>
        <taxon>Bacteria</taxon>
        <taxon>Bacillati</taxon>
        <taxon>Bacillota</taxon>
        <taxon>Bacilli</taxon>
        <taxon>Lactobacillales</taxon>
        <taxon>Carnobacteriaceae</taxon>
        <taxon>Granulicatella</taxon>
    </lineage>
</organism>
<keyword evidence="4 7" id="KW-0812">Transmembrane</keyword>
<sequence>MIALWELFFSYFKIGIFTFGGGYAALPLIQEEIVQNRGWITIQEFSDLLTISQMTPGPIAINAATFVGAKVAGFPGAVIATLGSITPSLMIVLTLAYLYYKYKNLTEVQSVLNSLHPSIVAFIASAGVTLVLAATFPADLKGGVDMFAVVVMAIGVYILRKYKIDPIKYMVFSGILGVLYYGVFV</sequence>
<dbReference type="GO" id="GO:0005886">
    <property type="term" value="C:plasma membrane"/>
    <property type="evidence" value="ECO:0007669"/>
    <property type="project" value="UniProtKB-SubCell"/>
</dbReference>
<feature type="transmembrane region" description="Helical" evidence="7">
    <location>
        <begin position="112"/>
        <end position="136"/>
    </location>
</feature>
<comment type="similarity">
    <text evidence="2">Belongs to the chromate ion transporter (CHR) (TC 2.A.51) family.</text>
</comment>
<dbReference type="GO" id="GO:0015109">
    <property type="term" value="F:chromate transmembrane transporter activity"/>
    <property type="evidence" value="ECO:0007669"/>
    <property type="project" value="InterPro"/>
</dbReference>
<dbReference type="PANTHER" id="PTHR43663">
    <property type="entry name" value="CHROMATE TRANSPORT PROTEIN-RELATED"/>
    <property type="match status" value="1"/>
</dbReference>
<evidence type="ECO:0000256" key="5">
    <source>
        <dbReference type="ARBA" id="ARBA00022989"/>
    </source>
</evidence>
<dbReference type="RefSeq" id="WP_177159492.1">
    <property type="nucleotide sequence ID" value="NZ_FOGF01000004.1"/>
</dbReference>
<feature type="transmembrane region" description="Helical" evidence="7">
    <location>
        <begin position="142"/>
        <end position="159"/>
    </location>
</feature>
<dbReference type="InterPro" id="IPR003370">
    <property type="entry name" value="Chromate_transpt"/>
</dbReference>
<evidence type="ECO:0000256" key="3">
    <source>
        <dbReference type="ARBA" id="ARBA00022475"/>
    </source>
</evidence>
<evidence type="ECO:0000256" key="2">
    <source>
        <dbReference type="ARBA" id="ARBA00005262"/>
    </source>
</evidence>
<evidence type="ECO:0000313" key="9">
    <source>
        <dbReference type="Proteomes" id="UP000198556"/>
    </source>
</evidence>
<evidence type="ECO:0000256" key="7">
    <source>
        <dbReference type="SAM" id="Phobius"/>
    </source>
</evidence>
<dbReference type="Pfam" id="PF02417">
    <property type="entry name" value="Chromate_transp"/>
    <property type="match status" value="1"/>
</dbReference>
<proteinExistence type="inferred from homology"/>
<dbReference type="Proteomes" id="UP000198556">
    <property type="component" value="Unassembled WGS sequence"/>
</dbReference>